<organism evidence="1 2">
    <name type="scientific">Stylosanthes scabra</name>
    <dbReference type="NCBI Taxonomy" id="79078"/>
    <lineage>
        <taxon>Eukaryota</taxon>
        <taxon>Viridiplantae</taxon>
        <taxon>Streptophyta</taxon>
        <taxon>Embryophyta</taxon>
        <taxon>Tracheophyta</taxon>
        <taxon>Spermatophyta</taxon>
        <taxon>Magnoliopsida</taxon>
        <taxon>eudicotyledons</taxon>
        <taxon>Gunneridae</taxon>
        <taxon>Pentapetalae</taxon>
        <taxon>rosids</taxon>
        <taxon>fabids</taxon>
        <taxon>Fabales</taxon>
        <taxon>Fabaceae</taxon>
        <taxon>Papilionoideae</taxon>
        <taxon>50 kb inversion clade</taxon>
        <taxon>dalbergioids sensu lato</taxon>
        <taxon>Dalbergieae</taxon>
        <taxon>Pterocarpus clade</taxon>
        <taxon>Stylosanthes</taxon>
    </lineage>
</organism>
<protein>
    <recommendedName>
        <fullName evidence="3">Histone 3</fullName>
    </recommendedName>
</protein>
<evidence type="ECO:0008006" key="3">
    <source>
        <dbReference type="Google" id="ProtNLM"/>
    </source>
</evidence>
<dbReference type="EMBL" id="JASCZI010121897">
    <property type="protein sequence ID" value="MED6163236.1"/>
    <property type="molecule type" value="Genomic_DNA"/>
</dbReference>
<keyword evidence="2" id="KW-1185">Reference proteome</keyword>
<reference evidence="1 2" key="1">
    <citation type="journal article" date="2023" name="Plants (Basel)">
        <title>Bridging the Gap: Combining Genomics and Transcriptomics Approaches to Understand Stylosanthes scabra, an Orphan Legume from the Brazilian Caatinga.</title>
        <authorList>
            <person name="Ferreira-Neto J.R.C."/>
            <person name="da Silva M.D."/>
            <person name="Binneck E."/>
            <person name="de Melo N.F."/>
            <person name="da Silva R.H."/>
            <person name="de Melo A.L.T.M."/>
            <person name="Pandolfi V."/>
            <person name="Bustamante F.O."/>
            <person name="Brasileiro-Vidal A.C."/>
            <person name="Benko-Iseppon A.M."/>
        </authorList>
    </citation>
    <scope>NUCLEOTIDE SEQUENCE [LARGE SCALE GENOMIC DNA]</scope>
    <source>
        <tissue evidence="1">Leaves</tissue>
    </source>
</reference>
<evidence type="ECO:0000313" key="2">
    <source>
        <dbReference type="Proteomes" id="UP001341840"/>
    </source>
</evidence>
<name>A0ABU6UQ49_9FABA</name>
<dbReference type="Proteomes" id="UP001341840">
    <property type="component" value="Unassembled WGS sequence"/>
</dbReference>
<proteinExistence type="predicted"/>
<comment type="caution">
    <text evidence="1">The sequence shown here is derived from an EMBL/GenBank/DDBJ whole genome shotgun (WGS) entry which is preliminary data.</text>
</comment>
<gene>
    <name evidence="1" type="ORF">PIB30_078066</name>
</gene>
<feature type="non-terminal residue" evidence="1">
    <location>
        <position position="1"/>
    </location>
</feature>
<accession>A0ABU6UQ49</accession>
<sequence length="109" mass="11461">RNPQNPSSFLGATPPRLSSAPSLLVVLMSSSHHRATFLLVTPSLVEPKTQKSPLRQSSHSSRRCTGLVGAALLFPPLHSAILFVEIVPLSAPTLVPPLALPSSGLPSLL</sequence>
<evidence type="ECO:0000313" key="1">
    <source>
        <dbReference type="EMBL" id="MED6163236.1"/>
    </source>
</evidence>